<accession>A0A9P7UIP1</accession>
<evidence type="ECO:0000313" key="2">
    <source>
        <dbReference type="EMBL" id="KAG7054742.1"/>
    </source>
</evidence>
<gene>
    <name evidence="2" type="ORF">JMJ77_007217</name>
</gene>
<protein>
    <submittedName>
        <fullName evidence="2">Uncharacterized protein</fullName>
    </submittedName>
</protein>
<dbReference type="Proteomes" id="UP000699042">
    <property type="component" value="Unassembled WGS sequence"/>
</dbReference>
<evidence type="ECO:0000313" key="3">
    <source>
        <dbReference type="Proteomes" id="UP000699042"/>
    </source>
</evidence>
<dbReference type="EMBL" id="JAESDN010000002">
    <property type="protein sequence ID" value="KAG7054742.1"/>
    <property type="molecule type" value="Genomic_DNA"/>
</dbReference>
<keyword evidence="3" id="KW-1185">Reference proteome</keyword>
<sequence>MGNQSKECSIIHNTLNPLVEGVGAGSPPGEEDRQTDSLNNLGQDADANGVDGALLNKDLGDVLHTY</sequence>
<comment type="caution">
    <text evidence="2">The sequence shown here is derived from an EMBL/GenBank/DDBJ whole genome shotgun (WGS) entry which is preliminary data.</text>
</comment>
<reference evidence="2" key="1">
    <citation type="submission" date="2021-05" db="EMBL/GenBank/DDBJ databases">
        <title>Comparative genomics of three Colletotrichum scovillei strains and genetic complementation revealed genes involved fungal growth and virulence on chili pepper.</title>
        <authorList>
            <person name="Hsieh D.-K."/>
            <person name="Chuang S.-C."/>
            <person name="Chen C.-Y."/>
            <person name="Chao Y.-T."/>
            <person name="Lu M.-Y.J."/>
            <person name="Lee M.-H."/>
            <person name="Shih M.-C."/>
        </authorList>
    </citation>
    <scope>NUCLEOTIDE SEQUENCE</scope>
    <source>
        <strain evidence="2">Coll-153</strain>
    </source>
</reference>
<organism evidence="2 3">
    <name type="scientific">Colletotrichum scovillei</name>
    <dbReference type="NCBI Taxonomy" id="1209932"/>
    <lineage>
        <taxon>Eukaryota</taxon>
        <taxon>Fungi</taxon>
        <taxon>Dikarya</taxon>
        <taxon>Ascomycota</taxon>
        <taxon>Pezizomycotina</taxon>
        <taxon>Sordariomycetes</taxon>
        <taxon>Hypocreomycetidae</taxon>
        <taxon>Glomerellales</taxon>
        <taxon>Glomerellaceae</taxon>
        <taxon>Colletotrichum</taxon>
        <taxon>Colletotrichum acutatum species complex</taxon>
    </lineage>
</organism>
<evidence type="ECO:0000256" key="1">
    <source>
        <dbReference type="SAM" id="MobiDB-lite"/>
    </source>
</evidence>
<proteinExistence type="predicted"/>
<dbReference type="AlphaFoldDB" id="A0A9P7UIP1"/>
<feature type="region of interest" description="Disordered" evidence="1">
    <location>
        <begin position="20"/>
        <end position="53"/>
    </location>
</feature>
<name>A0A9P7UIP1_9PEZI</name>